<proteinExistence type="predicted"/>
<feature type="region of interest" description="Disordered" evidence="1">
    <location>
        <begin position="1"/>
        <end position="51"/>
    </location>
</feature>
<name>A0A8S5QUC1_9CAUD</name>
<feature type="compositionally biased region" description="Polar residues" evidence="1">
    <location>
        <begin position="33"/>
        <end position="46"/>
    </location>
</feature>
<organism evidence="2">
    <name type="scientific">Siphoviridae sp. ctUWs1</name>
    <dbReference type="NCBI Taxonomy" id="2826352"/>
    <lineage>
        <taxon>Viruses</taxon>
        <taxon>Duplodnaviria</taxon>
        <taxon>Heunggongvirae</taxon>
        <taxon>Uroviricota</taxon>
        <taxon>Caudoviricetes</taxon>
    </lineage>
</organism>
<sequence length="333" mass="36339">MATSGASTRTAGSRCTPMREIHQRRSYRRSLDLTPSSGSLRRTPVSTDDKRVQDYLEQIRVRVDNWAQGKGYSPGGWAKDPAERDVVFLLNHIADLQVEAREKNAWGGRYWALLEECEASRPRTVEGDGSDLPAGPSSSTKSPPPGAQSSEADMTNKHAPHRDRAAAALKRLQDTFRGIDVIESPEPPLLEVLSYLTADKSSALDQAVAKVEDLSETPLILKGFPQDYDLALLLESLAALQAAPRKGLALAKIILVCTTWVDFLSLSDGSLDHVRECVESDPDWGGFTIMVNIAGDVASSIDDGLMAVQKQRLLTIAQYALAWLAELIEKGEA</sequence>
<evidence type="ECO:0000313" key="2">
    <source>
        <dbReference type="EMBL" id="DAE22562.1"/>
    </source>
</evidence>
<dbReference type="EMBL" id="BK015734">
    <property type="protein sequence ID" value="DAE22562.1"/>
    <property type="molecule type" value="Genomic_DNA"/>
</dbReference>
<evidence type="ECO:0000256" key="1">
    <source>
        <dbReference type="SAM" id="MobiDB-lite"/>
    </source>
</evidence>
<protein>
    <submittedName>
        <fullName evidence="2">Uncharacterized protein</fullName>
    </submittedName>
</protein>
<feature type="region of interest" description="Disordered" evidence="1">
    <location>
        <begin position="122"/>
        <end position="163"/>
    </location>
</feature>
<reference evidence="2" key="1">
    <citation type="journal article" date="2021" name="Proc. Natl. Acad. Sci. U.S.A.">
        <title>A Catalog of Tens of Thousands of Viruses from Human Metagenomes Reveals Hidden Associations with Chronic Diseases.</title>
        <authorList>
            <person name="Tisza M.J."/>
            <person name="Buck C.B."/>
        </authorList>
    </citation>
    <scope>NUCLEOTIDE SEQUENCE</scope>
    <source>
        <strain evidence="2">CtUWs1</strain>
    </source>
</reference>
<feature type="compositionally biased region" description="Polar residues" evidence="1">
    <location>
        <begin position="1"/>
        <end position="13"/>
    </location>
</feature>
<accession>A0A8S5QUC1</accession>